<organism evidence="1 2">
    <name type="scientific">Yersinia similis</name>
    <dbReference type="NCBI Taxonomy" id="367190"/>
    <lineage>
        <taxon>Bacteria</taxon>
        <taxon>Pseudomonadati</taxon>
        <taxon>Pseudomonadota</taxon>
        <taxon>Gammaproteobacteria</taxon>
        <taxon>Enterobacterales</taxon>
        <taxon>Yersiniaceae</taxon>
        <taxon>Yersinia</taxon>
    </lineage>
</organism>
<sequence length="85" mass="8819">MPLPEATDAVPDACACGPIATESLPLATESGSVEWVWKYFTPPPLAMVAIPASTLVTRPPKLVMLTVFCSTLSPTAVNCATLTAS</sequence>
<protein>
    <submittedName>
        <fullName evidence="1">Uncharacterized protein</fullName>
    </submittedName>
</protein>
<evidence type="ECO:0000313" key="2">
    <source>
        <dbReference type="Proteomes" id="UP000019439"/>
    </source>
</evidence>
<dbReference type="Proteomes" id="UP000019439">
    <property type="component" value="Chromosome"/>
</dbReference>
<reference evidence="1 2" key="1">
    <citation type="journal article" date="2014" name="Genome Announc.">
        <title>Genome Sequence of Yersinia similis Y228T, a Member of the Yersinia pseudotuberculosis Complex.</title>
        <authorList>
            <person name="Sprague L.D."/>
            <person name="Neubauer H."/>
        </authorList>
    </citation>
    <scope>NUCLEOTIDE SEQUENCE [LARGE SCALE GENOMIC DNA]</scope>
    <source>
        <strain evidence="1 2">228</strain>
    </source>
</reference>
<evidence type="ECO:0000313" key="1">
    <source>
        <dbReference type="EMBL" id="AHK21495.1"/>
    </source>
</evidence>
<accession>A0ABM5Q2J2</accession>
<dbReference type="EMBL" id="CP007230">
    <property type="protein sequence ID" value="AHK21495.1"/>
    <property type="molecule type" value="Genomic_DNA"/>
</dbReference>
<proteinExistence type="predicted"/>
<name>A0ABM5Q2J2_9GAMM</name>
<keyword evidence="2" id="KW-1185">Reference proteome</keyword>
<gene>
    <name evidence="1" type="ORF">BF17_21150</name>
</gene>